<evidence type="ECO:0000313" key="3">
    <source>
        <dbReference type="Proteomes" id="UP000225284"/>
    </source>
</evidence>
<dbReference type="InterPro" id="IPR003615">
    <property type="entry name" value="HNH_nuc"/>
</dbReference>
<dbReference type="RefSeq" id="YP_009786452.1">
    <property type="nucleotide sequence ID" value="NC_047769.1"/>
</dbReference>
<keyword evidence="3" id="KW-1185">Reference proteome</keyword>
<keyword evidence="2" id="KW-0378">Hydrolase</keyword>
<dbReference type="GeneID" id="54976529"/>
<name>A0A1P8BK66_9CAUD</name>
<dbReference type="GO" id="GO:0004519">
    <property type="term" value="F:endonuclease activity"/>
    <property type="evidence" value="ECO:0007669"/>
    <property type="project" value="UniProtKB-KW"/>
</dbReference>
<evidence type="ECO:0000259" key="1">
    <source>
        <dbReference type="SMART" id="SM00507"/>
    </source>
</evidence>
<dbReference type="InterPro" id="IPR044925">
    <property type="entry name" value="His-Me_finger_sf"/>
</dbReference>
<keyword evidence="2" id="KW-0540">Nuclease</keyword>
<dbReference type="Proteomes" id="UP000225284">
    <property type="component" value="Segment"/>
</dbReference>
<dbReference type="Pfam" id="PF13392">
    <property type="entry name" value="HNH_3"/>
    <property type="match status" value="1"/>
</dbReference>
<dbReference type="EMBL" id="KX279892">
    <property type="protein sequence ID" value="ANT40828.1"/>
    <property type="molecule type" value="Genomic_DNA"/>
</dbReference>
<dbReference type="Gene3D" id="3.90.75.20">
    <property type="match status" value="1"/>
</dbReference>
<accession>A0A1P8BK66</accession>
<evidence type="ECO:0000313" key="2">
    <source>
        <dbReference type="EMBL" id="ANT40828.1"/>
    </source>
</evidence>
<dbReference type="SMART" id="SM00507">
    <property type="entry name" value="HNHc"/>
    <property type="match status" value="1"/>
</dbReference>
<organism evidence="2 3">
    <name type="scientific">Escherichia phage AAPEc6</name>
    <dbReference type="NCBI Taxonomy" id="2886901"/>
    <lineage>
        <taxon>Viruses</taxon>
        <taxon>Duplodnaviria</taxon>
        <taxon>Heunggongvirae</taxon>
        <taxon>Uroviricota</taxon>
        <taxon>Caudoviricetes</taxon>
        <taxon>Autographivirales</taxon>
        <taxon>Autosignataviridae</taxon>
        <taxon>Molineuxvirinae</taxon>
        <taxon>Vectrevirus</taxon>
        <taxon>Vectrevirus AAPEc6</taxon>
    </lineage>
</organism>
<sequence>MHRWCESQGYTILPSGVILSKGGTPLKPFKVGRGYLAVKIKNKEGKWRNVYVHHLVAYKYLPKTDNEVNHKDGNKHNNDVSNLEWVTRSENNYLKCNGNDRSALNNYLARLKDCFLQGKGVAETARLTGKSEPRVSSLFKEWRNGKG</sequence>
<feature type="domain" description="HNH nuclease" evidence="1">
    <location>
        <begin position="46"/>
        <end position="92"/>
    </location>
</feature>
<protein>
    <submittedName>
        <fullName evidence="2">HNH endonuclease</fullName>
    </submittedName>
</protein>
<reference evidence="2" key="1">
    <citation type="submission" date="2017-06" db="EMBL/GenBank/DDBJ databases">
        <title>Genome of a bacteriophage of the Autographivirinae subfamily that infects Escherichia coli strain O45:H10.</title>
        <authorList>
            <person name="Nonis J."/>
            <person name="Billington C."/>
            <person name="Varsani A."/>
        </authorList>
    </citation>
    <scope>NUCLEOTIDE SEQUENCE [LARGE SCALE GENOMIC DNA]</scope>
</reference>
<keyword evidence="2" id="KW-0255">Endonuclease</keyword>
<proteinExistence type="predicted"/>
<dbReference type="SUPFAM" id="SSF54060">
    <property type="entry name" value="His-Me finger endonucleases"/>
    <property type="match status" value="1"/>
</dbReference>